<comment type="caution">
    <text evidence="1">The sequence shown here is derived from an EMBL/GenBank/DDBJ whole genome shotgun (WGS) entry which is preliminary data.</text>
</comment>
<dbReference type="Gene3D" id="1.25.10.10">
    <property type="entry name" value="Leucine-rich Repeat Variant"/>
    <property type="match status" value="1"/>
</dbReference>
<evidence type="ECO:0000313" key="2">
    <source>
        <dbReference type="Proteomes" id="UP000037558"/>
    </source>
</evidence>
<dbReference type="RefSeq" id="WP_053402584.1">
    <property type="nucleotide sequence ID" value="NZ_LILC01000023.1"/>
</dbReference>
<evidence type="ECO:0008006" key="3">
    <source>
        <dbReference type="Google" id="ProtNLM"/>
    </source>
</evidence>
<keyword evidence="2" id="KW-1185">Reference proteome</keyword>
<name>A0A0M0KVD3_9BACI</name>
<dbReference type="SUPFAM" id="SSF48371">
    <property type="entry name" value="ARM repeat"/>
    <property type="match status" value="1"/>
</dbReference>
<evidence type="ECO:0000313" key="1">
    <source>
        <dbReference type="EMBL" id="KOO42785.1"/>
    </source>
</evidence>
<dbReference type="InterPro" id="IPR011989">
    <property type="entry name" value="ARM-like"/>
</dbReference>
<accession>A0A0M0KVD3</accession>
<gene>
    <name evidence="1" type="ORF">AMD01_16715</name>
</gene>
<dbReference type="STRING" id="284581.AMD01_16715"/>
<sequence>MIPVLHELYEETKRLAVAGSDLAAGDPKLHKIAAVLTKMGEKAPVFKQLAQMTELLANDREESAERLLSLSSLLHSVLYTQGTTGDEGEWEDRSDEVTIEADTSFSYRTIEPLLEALTSKGSGRLQVIEQAFQANAYHDLRLVQPLLQALDDSYPDIADFVAHHMLPSLGEAITPFLLGDYDLKGKRSDARRLEVLGEILREKGLELYREALSEGSFQVKIAATSILADYPDEEDAIMEETKAKKLEVRQAAYEALVKSSSEKAAKVILEGLSSQDNDWLIYTVARSKSPTLNEGLFRLVKEAYETYKEGETKESKRHLSLLLYGLKGKEQENMRDLLQEIAADEQVPSGIARDAVTMLLELKDEKNLLFVEQICANKQRSTLVDLSFQASLQLGRTKEDVFDRYQYYVKKTRRDPVGKVILEELDERIDFVPALKEWEPIYRYYYMENNERNSGLEWDQRWLSLFQSLDEEQLVYRLSRSVEEEGHLQYLLAKVKKNPYFSSQRGVSVILSLIQSNYEHTFDVMKDMLIKTDRYADSVKFHISSIVHNLELFAQLSPSYAGELEKVVQEEMKHPKLKDKMLEVVYEMKKREGVQV</sequence>
<organism evidence="1 2">
    <name type="scientific">Priestia koreensis</name>
    <dbReference type="NCBI Taxonomy" id="284581"/>
    <lineage>
        <taxon>Bacteria</taxon>
        <taxon>Bacillati</taxon>
        <taxon>Bacillota</taxon>
        <taxon>Bacilli</taxon>
        <taxon>Bacillales</taxon>
        <taxon>Bacillaceae</taxon>
        <taxon>Priestia</taxon>
    </lineage>
</organism>
<dbReference type="Proteomes" id="UP000037558">
    <property type="component" value="Unassembled WGS sequence"/>
</dbReference>
<dbReference type="OrthoDB" id="83685at2"/>
<dbReference type="InterPro" id="IPR016024">
    <property type="entry name" value="ARM-type_fold"/>
</dbReference>
<dbReference type="PATRIC" id="fig|284581.3.peg.2845"/>
<dbReference type="AlphaFoldDB" id="A0A0M0KVD3"/>
<protein>
    <recommendedName>
        <fullName evidence="3">HEAT repeat domain-containing protein</fullName>
    </recommendedName>
</protein>
<proteinExistence type="predicted"/>
<dbReference type="EMBL" id="LILC01000023">
    <property type="protein sequence ID" value="KOO42785.1"/>
    <property type="molecule type" value="Genomic_DNA"/>
</dbReference>
<reference evidence="2" key="1">
    <citation type="submission" date="2015-08" db="EMBL/GenBank/DDBJ databases">
        <title>Fjat-14210 dsm16467.</title>
        <authorList>
            <person name="Liu B."/>
            <person name="Wang J."/>
            <person name="Zhu Y."/>
            <person name="Liu G."/>
            <person name="Chen Q."/>
            <person name="Chen Z."/>
            <person name="Lan J."/>
            <person name="Che J."/>
            <person name="Ge C."/>
            <person name="Shi H."/>
            <person name="Pan Z."/>
            <person name="Liu X."/>
        </authorList>
    </citation>
    <scope>NUCLEOTIDE SEQUENCE [LARGE SCALE GENOMIC DNA]</scope>
    <source>
        <strain evidence="2">DSM 16467</strain>
    </source>
</reference>